<keyword evidence="1" id="KW-0812">Transmembrane</keyword>
<organism evidence="3 4">
    <name type="scientific">Lutimonas vermicola</name>
    <dbReference type="NCBI Taxonomy" id="414288"/>
    <lineage>
        <taxon>Bacteria</taxon>
        <taxon>Pseudomonadati</taxon>
        <taxon>Bacteroidota</taxon>
        <taxon>Flavobacteriia</taxon>
        <taxon>Flavobacteriales</taxon>
        <taxon>Flavobacteriaceae</taxon>
        <taxon>Lutimonas</taxon>
    </lineage>
</organism>
<reference evidence="3 4" key="1">
    <citation type="submission" date="2024-04" db="EMBL/GenBank/DDBJ databases">
        <title>whole genome sequencing of Lutimonas vermicola strain IMCC1616.</title>
        <authorList>
            <person name="Bae S.S."/>
        </authorList>
    </citation>
    <scope>NUCLEOTIDE SEQUENCE [LARGE SCALE GENOMIC DNA]</scope>
    <source>
        <strain evidence="3 4">IMCC1616</strain>
    </source>
</reference>
<keyword evidence="4" id="KW-1185">Reference proteome</keyword>
<feature type="domain" description="Phospholipid/glycerol acyltransferase" evidence="2">
    <location>
        <begin position="38"/>
        <end position="165"/>
    </location>
</feature>
<comment type="caution">
    <text evidence="3">The sequence shown here is derived from an EMBL/GenBank/DDBJ whole genome shotgun (WGS) entry which is preliminary data.</text>
</comment>
<dbReference type="InterPro" id="IPR052744">
    <property type="entry name" value="GPAT/DAPAT"/>
</dbReference>
<dbReference type="Pfam" id="PF01553">
    <property type="entry name" value="Acyltransferase"/>
    <property type="match status" value="1"/>
</dbReference>
<dbReference type="CDD" id="cd07992">
    <property type="entry name" value="LPLAT_AAK14816-like"/>
    <property type="match status" value="1"/>
</dbReference>
<evidence type="ECO:0000259" key="2">
    <source>
        <dbReference type="SMART" id="SM00563"/>
    </source>
</evidence>
<gene>
    <name evidence="3" type="ORF">AABB81_08275</name>
</gene>
<dbReference type="RefSeq" id="WP_342159874.1">
    <property type="nucleotide sequence ID" value="NZ_JBCDNA010000002.1"/>
</dbReference>
<protein>
    <submittedName>
        <fullName evidence="3">Lysophospholipid acyltransferase family protein</fullName>
        <ecNumber evidence="3">2.3.1.-</ecNumber>
    </submittedName>
</protein>
<dbReference type="SMART" id="SM00563">
    <property type="entry name" value="PlsC"/>
    <property type="match status" value="1"/>
</dbReference>
<evidence type="ECO:0000313" key="3">
    <source>
        <dbReference type="EMBL" id="MEL4455889.1"/>
    </source>
</evidence>
<keyword evidence="1" id="KW-0472">Membrane</keyword>
<feature type="transmembrane region" description="Helical" evidence="1">
    <location>
        <begin position="321"/>
        <end position="338"/>
    </location>
</feature>
<dbReference type="InterPro" id="IPR002123">
    <property type="entry name" value="Plipid/glycerol_acylTrfase"/>
</dbReference>
<name>A0ABU9L0H1_9FLAO</name>
<dbReference type="EC" id="2.3.1.-" evidence="3"/>
<dbReference type="SUPFAM" id="SSF69593">
    <property type="entry name" value="Glycerol-3-phosphate (1)-acyltransferase"/>
    <property type="match status" value="1"/>
</dbReference>
<keyword evidence="1" id="KW-1133">Transmembrane helix</keyword>
<keyword evidence="3" id="KW-0808">Transferase</keyword>
<dbReference type="Proteomes" id="UP001474120">
    <property type="component" value="Unassembled WGS sequence"/>
</dbReference>
<keyword evidence="3" id="KW-0012">Acyltransferase</keyword>
<evidence type="ECO:0000256" key="1">
    <source>
        <dbReference type="SAM" id="Phobius"/>
    </source>
</evidence>
<dbReference type="EMBL" id="JBCDNA010000002">
    <property type="protein sequence ID" value="MEL4455889.1"/>
    <property type="molecule type" value="Genomic_DNA"/>
</dbReference>
<dbReference type="PANTHER" id="PTHR31605">
    <property type="entry name" value="GLYCEROL-3-PHOSPHATE O-ACYLTRANSFERASE 1"/>
    <property type="match status" value="1"/>
</dbReference>
<proteinExistence type="predicted"/>
<dbReference type="GO" id="GO:0016746">
    <property type="term" value="F:acyltransferase activity"/>
    <property type="evidence" value="ECO:0007669"/>
    <property type="project" value="UniProtKB-KW"/>
</dbReference>
<sequence length="341" mass="39011">MKKIWYLFVKSYMRLGFSFYFKKILISGTENIPKDKAILFVANHQNALIDPLLIGAVTPRELNFLTRADVFNKPVIRALLSTVNMLPIYRIKDGMNSLSKNEEVFQKCYKILDKNGTVLIFPEGNHNIKRRLRVLSKGFTRIIFGALHNKPDLEIVVVPIGINYSNAKKYASSVHLVYGQPIPVNDHHRESVLNGASSDLKNDVSEALKKLITHIENLEHHDKIAASFKEEEFLNPDNVNEKLLDLDHENMPHKEDDNQFHFLRPFVKVNSFIPILVWKYLYPKIVEEEFIATHRFTIGITLVPICYLIQAGIIASFTTGLTGLIYLGTSLLIVYLFVKSS</sequence>
<accession>A0ABU9L0H1</accession>
<dbReference type="PANTHER" id="PTHR31605:SF0">
    <property type="entry name" value="GLYCEROL-3-PHOSPHATE O-ACYLTRANSFERASE 1"/>
    <property type="match status" value="1"/>
</dbReference>
<evidence type="ECO:0000313" key="4">
    <source>
        <dbReference type="Proteomes" id="UP001474120"/>
    </source>
</evidence>